<gene>
    <name evidence="3" type="ORF">ACE5IX_07615</name>
</gene>
<dbReference type="InterPro" id="IPR021309">
    <property type="entry name" value="YgaP-like_TM"/>
</dbReference>
<evidence type="ECO:0000256" key="1">
    <source>
        <dbReference type="SAM" id="Phobius"/>
    </source>
</evidence>
<evidence type="ECO:0000313" key="3">
    <source>
        <dbReference type="EMBL" id="MFB5736367.1"/>
    </source>
</evidence>
<comment type="caution">
    <text evidence="3">The sequence shown here is derived from an EMBL/GenBank/DDBJ whole genome shotgun (WGS) entry which is preliminary data.</text>
</comment>
<keyword evidence="1" id="KW-1133">Transmembrane helix</keyword>
<feature type="transmembrane region" description="Helical" evidence="1">
    <location>
        <begin position="35"/>
        <end position="57"/>
    </location>
</feature>
<keyword evidence="4" id="KW-1185">Reference proteome</keyword>
<dbReference type="EMBL" id="JBHILJ010000003">
    <property type="protein sequence ID" value="MFB5736367.1"/>
    <property type="molecule type" value="Genomic_DNA"/>
</dbReference>
<keyword evidence="1" id="KW-0812">Transmembrane</keyword>
<organism evidence="3 4">
    <name type="scientific">Leptospira wolffii</name>
    <dbReference type="NCBI Taxonomy" id="409998"/>
    <lineage>
        <taxon>Bacteria</taxon>
        <taxon>Pseudomonadati</taxon>
        <taxon>Spirochaetota</taxon>
        <taxon>Spirochaetia</taxon>
        <taxon>Leptospirales</taxon>
        <taxon>Leptospiraceae</taxon>
        <taxon>Leptospira</taxon>
    </lineage>
</organism>
<keyword evidence="1" id="KW-0472">Membrane</keyword>
<evidence type="ECO:0000313" key="4">
    <source>
        <dbReference type="Proteomes" id="UP001580391"/>
    </source>
</evidence>
<dbReference type="Proteomes" id="UP001580391">
    <property type="component" value="Unassembled WGS sequence"/>
</dbReference>
<dbReference type="RefSeq" id="WP_135698463.1">
    <property type="nucleotide sequence ID" value="NZ_JBHILI010000004.1"/>
</dbReference>
<proteinExistence type="predicted"/>
<dbReference type="Pfam" id="PF11127">
    <property type="entry name" value="YgaP-like_TM"/>
    <property type="match status" value="1"/>
</dbReference>
<name>A0ABV5BM29_9LEPT</name>
<feature type="domain" description="Inner membrane protein YgaP-like transmembrane" evidence="2">
    <location>
        <begin position="1"/>
        <end position="64"/>
    </location>
</feature>
<reference evidence="3 4" key="1">
    <citation type="submission" date="2024-09" db="EMBL/GenBank/DDBJ databases">
        <title>Taxonomic and Genotyping Characterization of Leptospira Strains isolated from Multiple Sources in Colombia highlights the importance of intermediate species.</title>
        <authorList>
            <person name="Torres Higuera L."/>
            <person name="Rojas Tapias D."/>
            <person name="Jimenez Velasquez S."/>
            <person name="Renjifo Ibanez C."/>
        </authorList>
    </citation>
    <scope>NUCLEOTIDE SEQUENCE [LARGE SCALE GENOMIC DNA]</scope>
    <source>
        <strain evidence="3 4">Lep080</strain>
    </source>
</reference>
<feature type="transmembrane region" description="Helical" evidence="1">
    <location>
        <begin position="12"/>
        <end position="29"/>
    </location>
</feature>
<evidence type="ECO:0000259" key="2">
    <source>
        <dbReference type="Pfam" id="PF11127"/>
    </source>
</evidence>
<accession>A0ABV5BM29</accession>
<protein>
    <submittedName>
        <fullName evidence="3">DUF2892 domain-containing protein</fullName>
    </submittedName>
</protein>
<sequence length="66" mass="6996">MKMNEGNLDRTIRTVVGIGLIAFGVSLQGPIGTGLVVFGLVPLLTGLLGYCPLYSLFGWNSCPVKK</sequence>